<accession>A0A396JA29</accession>
<name>A0A396JA29_MEDTR</name>
<dbReference type="Proteomes" id="UP000265566">
    <property type="component" value="Chromosome 2"/>
</dbReference>
<evidence type="ECO:0000313" key="1">
    <source>
        <dbReference type="EMBL" id="RHN73894.1"/>
    </source>
</evidence>
<reference evidence="1" key="1">
    <citation type="journal article" date="2018" name="Nat. Plants">
        <title>Whole-genome landscape of Medicago truncatula symbiotic genes.</title>
        <authorList>
            <person name="Pecrix Y."/>
            <person name="Gamas P."/>
            <person name="Carrere S."/>
        </authorList>
    </citation>
    <scope>NUCLEOTIDE SEQUENCE</scope>
    <source>
        <tissue evidence="1">Leaves</tissue>
    </source>
</reference>
<sequence>MQFSKVQERVRGSQLSLMMFSVAYRTHNTTRGYGFGGTRMNDGCVYYLVW</sequence>
<dbReference type="AlphaFoldDB" id="A0A396JA29"/>
<comment type="caution">
    <text evidence="1">The sequence shown here is derived from an EMBL/GenBank/DDBJ whole genome shotgun (WGS) entry which is preliminary data.</text>
</comment>
<dbReference type="Gramene" id="rna9785">
    <property type="protein sequence ID" value="RHN73894.1"/>
    <property type="gene ID" value="gene9785"/>
</dbReference>
<proteinExistence type="predicted"/>
<gene>
    <name evidence="1" type="ORF">MtrunA17_Chr2g0303531</name>
</gene>
<dbReference type="EMBL" id="PSQE01000002">
    <property type="protein sequence ID" value="RHN73894.1"/>
    <property type="molecule type" value="Genomic_DNA"/>
</dbReference>
<protein>
    <submittedName>
        <fullName evidence="1">Uncharacterized protein</fullName>
    </submittedName>
</protein>
<organism evidence="1">
    <name type="scientific">Medicago truncatula</name>
    <name type="common">Barrel medic</name>
    <name type="synonym">Medicago tribuloides</name>
    <dbReference type="NCBI Taxonomy" id="3880"/>
    <lineage>
        <taxon>Eukaryota</taxon>
        <taxon>Viridiplantae</taxon>
        <taxon>Streptophyta</taxon>
        <taxon>Embryophyta</taxon>
        <taxon>Tracheophyta</taxon>
        <taxon>Spermatophyta</taxon>
        <taxon>Magnoliopsida</taxon>
        <taxon>eudicotyledons</taxon>
        <taxon>Gunneridae</taxon>
        <taxon>Pentapetalae</taxon>
        <taxon>rosids</taxon>
        <taxon>fabids</taxon>
        <taxon>Fabales</taxon>
        <taxon>Fabaceae</taxon>
        <taxon>Papilionoideae</taxon>
        <taxon>50 kb inversion clade</taxon>
        <taxon>NPAAA clade</taxon>
        <taxon>Hologalegina</taxon>
        <taxon>IRL clade</taxon>
        <taxon>Trifolieae</taxon>
        <taxon>Medicago</taxon>
    </lineage>
</organism>